<accession>A0A3A6U900</accession>
<dbReference type="OrthoDB" id="5593857at2"/>
<reference evidence="2 3" key="1">
    <citation type="submission" date="2018-09" db="EMBL/GenBank/DDBJ databases">
        <title>Phylogeny of the Shewanellaceae, and recommendation for two new genera, Pseudoshewanella and Parashewanella.</title>
        <authorList>
            <person name="Wang G."/>
        </authorList>
    </citation>
    <scope>NUCLEOTIDE SEQUENCE [LARGE SCALE GENOMIC DNA]</scope>
    <source>
        <strain evidence="2 3">KCTC 22492</strain>
    </source>
</reference>
<keyword evidence="1" id="KW-0472">Membrane</keyword>
<evidence type="ECO:0000313" key="2">
    <source>
        <dbReference type="EMBL" id="RJY15104.1"/>
    </source>
</evidence>
<gene>
    <name evidence="2" type="ORF">D5R81_10100</name>
</gene>
<feature type="transmembrane region" description="Helical" evidence="1">
    <location>
        <begin position="20"/>
        <end position="42"/>
    </location>
</feature>
<evidence type="ECO:0000313" key="3">
    <source>
        <dbReference type="Proteomes" id="UP000273022"/>
    </source>
</evidence>
<protein>
    <submittedName>
        <fullName evidence="2">Type II secretion system protein</fullName>
    </submittedName>
</protein>
<dbReference type="AlphaFoldDB" id="A0A3A6U900"/>
<keyword evidence="1" id="KW-1133">Transmembrane helix</keyword>
<proteinExistence type="predicted"/>
<sequence>MSIAMGSNSLKSCNNYGFTLIELVVGMLVMSIAIVMLSTMLFPQADRAAENLHRMRAAELAQSIMNEIWPKRYDQNTGVNGGVPACGSLDGLTCANRKVGNKNRNDFDVLDDYNGLNQSSLMLNSTQTYADVYPNYQMQVTVSTGTANTKNIAVVVTTPMNEAIRFDAVRSNY</sequence>
<dbReference type="EMBL" id="QYYH01000055">
    <property type="protein sequence ID" value="RJY15104.1"/>
    <property type="molecule type" value="Genomic_DNA"/>
</dbReference>
<dbReference type="InterPro" id="IPR012902">
    <property type="entry name" value="N_methyl_site"/>
</dbReference>
<dbReference type="Proteomes" id="UP000273022">
    <property type="component" value="Unassembled WGS sequence"/>
</dbReference>
<name>A0A3A6U900_9GAMM</name>
<keyword evidence="1" id="KW-0812">Transmembrane</keyword>
<comment type="caution">
    <text evidence="2">The sequence shown here is derived from an EMBL/GenBank/DDBJ whole genome shotgun (WGS) entry which is preliminary data.</text>
</comment>
<evidence type="ECO:0000256" key="1">
    <source>
        <dbReference type="SAM" id="Phobius"/>
    </source>
</evidence>
<keyword evidence="3" id="KW-1185">Reference proteome</keyword>
<dbReference type="NCBIfam" id="TIGR02532">
    <property type="entry name" value="IV_pilin_GFxxxE"/>
    <property type="match status" value="1"/>
</dbReference>
<organism evidence="2 3">
    <name type="scientific">Parashewanella spongiae</name>
    <dbReference type="NCBI Taxonomy" id="342950"/>
    <lineage>
        <taxon>Bacteria</taxon>
        <taxon>Pseudomonadati</taxon>
        <taxon>Pseudomonadota</taxon>
        <taxon>Gammaproteobacteria</taxon>
        <taxon>Alteromonadales</taxon>
        <taxon>Shewanellaceae</taxon>
        <taxon>Parashewanella</taxon>
    </lineage>
</organism>
<dbReference type="Pfam" id="PF07963">
    <property type="entry name" value="N_methyl"/>
    <property type="match status" value="1"/>
</dbReference>